<evidence type="ECO:0000256" key="1">
    <source>
        <dbReference type="ARBA" id="ARBA00038211"/>
    </source>
</evidence>
<dbReference type="Gene3D" id="3.30.200.20">
    <property type="entry name" value="Phosphorylase Kinase, domain 1"/>
    <property type="match status" value="1"/>
</dbReference>
<feature type="compositionally biased region" description="Polar residues" evidence="2">
    <location>
        <begin position="1"/>
        <end position="14"/>
    </location>
</feature>
<feature type="region of interest" description="Disordered" evidence="2">
    <location>
        <begin position="639"/>
        <end position="670"/>
    </location>
</feature>
<reference evidence="4 5" key="1">
    <citation type="journal article" date="2019" name="Mol. Biol. Evol.">
        <title>Blast fungal genomes show frequent chromosomal changes, gene gains and losses, and effector gene turnover.</title>
        <authorList>
            <person name="Gomez Luciano L.B."/>
            <person name="Jason Tsai I."/>
            <person name="Chuma I."/>
            <person name="Tosa Y."/>
            <person name="Chen Y.H."/>
            <person name="Li J.Y."/>
            <person name="Li M.Y."/>
            <person name="Jade Lu M.Y."/>
            <person name="Nakayashiki H."/>
            <person name="Li W.H."/>
        </authorList>
    </citation>
    <scope>NUCLEOTIDE SEQUENCE [LARGE SCALE GENOMIC DNA]</scope>
    <source>
        <strain evidence="4 5">NI907</strain>
    </source>
</reference>
<dbReference type="GO" id="GO:0004103">
    <property type="term" value="F:choline kinase activity"/>
    <property type="evidence" value="ECO:0007669"/>
    <property type="project" value="TreeGrafter"/>
</dbReference>
<feature type="compositionally biased region" description="Basic residues" evidence="2">
    <location>
        <begin position="110"/>
        <end position="123"/>
    </location>
</feature>
<dbReference type="AlphaFoldDB" id="A0A6P8AX70"/>
<feature type="compositionally biased region" description="Basic residues" evidence="2">
    <location>
        <begin position="164"/>
        <end position="178"/>
    </location>
</feature>
<dbReference type="PANTHER" id="PTHR22603">
    <property type="entry name" value="CHOLINE/ETHANOALAMINE KINASE"/>
    <property type="match status" value="1"/>
</dbReference>
<dbReference type="RefSeq" id="XP_030979513.1">
    <property type="nucleotide sequence ID" value="XM_031130322.1"/>
</dbReference>
<reference evidence="5" key="3">
    <citation type="submission" date="2025-08" db="UniProtKB">
        <authorList>
            <consortium name="RefSeq"/>
        </authorList>
    </citation>
    <scope>IDENTIFICATION</scope>
    <source>
        <strain evidence="5">NI907</strain>
    </source>
</reference>
<sequence length="830" mass="92785">MSSHPSPSLGQQPLKSALKTDDEAAERSPAVKAVQIAEPEMTTIETAQQAPGSPEDGFRKQFTAGLAKRLSGRLPAGSSRSSLMSNTSGDAPNSTASSTDSTQQIQEEKHHRHNHHFHLHHRSNPVEHHHQQQQQQQQQGGHVDSRLVMQVLQWIGREKEKKESRRKKRMTRHRKSKSPPKTDDASGAQASPPRPRADSIDSDGSDVSLDQLQKIVDEGLAAMGIDPATAASATNPPRVNPRRRLSKHKSRSSLQLYRAVSSDTDYVDGDVLVPACDAVLDNSKTLGYSGGKATSTEDLAAAQSRREEKERQAWSTFKGEILRLAHTLKLKGWRRVPLECGDGLAVERLSGALTNAVYVVSPPTEIVSNMSIDDVSKKPKKPPPKLLLRIYGPQVEQLIDREKELGVLKRLARKKIGPRMLGTFTNGRFEQYLNATTLTAANLREPETSKMIAKRMKELHVGVELLESELAAGPNVWVNWDSWLDAVERTVLALDRKVLESPTDVKDWRKGGFVCGVEWHVFKGLVERYRSHLTEHYGGEKKIREKLVFAHNDTQYGNILRIRPDDEKSPLLQPANEHKQLVVIDFEYAAANTPGLEFANHFTEWTYNYHDAVAPHACNAPLYPTLEQQRRFVRAYFDHSHPRRPSSSSSSSSLAQTPTMNPTTSTSSIVDFMLDARVPPGGWKEEETRRDAESDAQVRALLEETRLWRPANSAQWVAWGIVQAKLPAGVAREVEAARKVDEAKKAEEAKLNNDNNDEEEKPKTEKEQEAEAVAEAAAINEEEADADEFDYLGYARERAMFFLGDCVLMGLIKLEDLPEATRDKVKFVDY</sequence>
<keyword evidence="4" id="KW-1185">Reference proteome</keyword>
<feature type="region of interest" description="Disordered" evidence="2">
    <location>
        <begin position="227"/>
        <end position="251"/>
    </location>
</feature>
<dbReference type="GeneID" id="41965230"/>
<proteinExistence type="inferred from homology"/>
<dbReference type="Pfam" id="PF01633">
    <property type="entry name" value="Choline_kinase"/>
    <property type="match status" value="1"/>
</dbReference>
<gene>
    <name evidence="5" type="ORF">PgNI_10349</name>
</gene>
<feature type="region of interest" description="Disordered" evidence="2">
    <location>
        <begin position="745"/>
        <end position="768"/>
    </location>
</feature>
<evidence type="ECO:0000256" key="2">
    <source>
        <dbReference type="SAM" id="MobiDB-lite"/>
    </source>
</evidence>
<feature type="compositionally biased region" description="Polar residues" evidence="2">
    <location>
        <begin position="78"/>
        <end position="105"/>
    </location>
</feature>
<feature type="compositionally biased region" description="Basic residues" evidence="2">
    <location>
        <begin position="240"/>
        <end position="251"/>
    </location>
</feature>
<reference evidence="5" key="2">
    <citation type="submission" date="2019-10" db="EMBL/GenBank/DDBJ databases">
        <authorList>
            <consortium name="NCBI Genome Project"/>
        </authorList>
    </citation>
    <scope>NUCLEOTIDE SEQUENCE</scope>
    <source>
        <strain evidence="5">NI907</strain>
    </source>
</reference>
<feature type="compositionally biased region" description="Low complexity" evidence="2">
    <location>
        <begin position="132"/>
        <end position="142"/>
    </location>
</feature>
<name>A0A6P8AX70_PYRGI</name>
<feature type="region of interest" description="Disordered" evidence="2">
    <location>
        <begin position="158"/>
        <end position="206"/>
    </location>
</feature>
<dbReference type="GO" id="GO:0005737">
    <property type="term" value="C:cytoplasm"/>
    <property type="evidence" value="ECO:0007669"/>
    <property type="project" value="TreeGrafter"/>
</dbReference>
<dbReference type="CDD" id="cd05157">
    <property type="entry name" value="ETNK_euk"/>
    <property type="match status" value="1"/>
</dbReference>
<dbReference type="GO" id="GO:0006646">
    <property type="term" value="P:phosphatidylethanolamine biosynthetic process"/>
    <property type="evidence" value="ECO:0007669"/>
    <property type="project" value="TreeGrafter"/>
</dbReference>
<feature type="region of interest" description="Disordered" evidence="2">
    <location>
        <begin position="1"/>
        <end position="144"/>
    </location>
</feature>
<dbReference type="Gene3D" id="3.90.1200.10">
    <property type="match status" value="1"/>
</dbReference>
<evidence type="ECO:0000313" key="5">
    <source>
        <dbReference type="RefSeq" id="XP_030979513.1"/>
    </source>
</evidence>
<feature type="domain" description="Choline kinase N-terminal" evidence="3">
    <location>
        <begin position="264"/>
        <end position="341"/>
    </location>
</feature>
<accession>A0A6P8AX70</accession>
<dbReference type="PANTHER" id="PTHR22603:SF93">
    <property type="entry name" value="RE24176P"/>
    <property type="match status" value="1"/>
</dbReference>
<dbReference type="Proteomes" id="UP000515153">
    <property type="component" value="Chromosome VII"/>
</dbReference>
<dbReference type="Pfam" id="PF04428">
    <property type="entry name" value="Choline_kin_N"/>
    <property type="match status" value="1"/>
</dbReference>
<dbReference type="GO" id="GO:0004305">
    <property type="term" value="F:ethanolamine kinase activity"/>
    <property type="evidence" value="ECO:0007669"/>
    <property type="project" value="TreeGrafter"/>
</dbReference>
<dbReference type="InterPro" id="IPR007521">
    <property type="entry name" value="Choline_kin_N"/>
</dbReference>
<evidence type="ECO:0000313" key="4">
    <source>
        <dbReference type="Proteomes" id="UP000515153"/>
    </source>
</evidence>
<dbReference type="KEGG" id="pgri:PgNI_10349"/>
<organism evidence="4 5">
    <name type="scientific">Pyricularia grisea</name>
    <name type="common">Crabgrass-specific blast fungus</name>
    <name type="synonym">Magnaporthe grisea</name>
    <dbReference type="NCBI Taxonomy" id="148305"/>
    <lineage>
        <taxon>Eukaryota</taxon>
        <taxon>Fungi</taxon>
        <taxon>Dikarya</taxon>
        <taxon>Ascomycota</taxon>
        <taxon>Pezizomycotina</taxon>
        <taxon>Sordariomycetes</taxon>
        <taxon>Sordariomycetidae</taxon>
        <taxon>Magnaporthales</taxon>
        <taxon>Pyriculariaceae</taxon>
        <taxon>Pyricularia</taxon>
    </lineage>
</organism>
<protein>
    <recommendedName>
        <fullName evidence="3">Choline kinase N-terminal domain-containing protein</fullName>
    </recommendedName>
</protein>
<evidence type="ECO:0000259" key="3">
    <source>
        <dbReference type="Pfam" id="PF04428"/>
    </source>
</evidence>
<dbReference type="SUPFAM" id="SSF56112">
    <property type="entry name" value="Protein kinase-like (PK-like)"/>
    <property type="match status" value="1"/>
</dbReference>
<comment type="similarity">
    <text evidence="1">Belongs to the choline/ethanolamine kinase family.</text>
</comment>
<dbReference type="InterPro" id="IPR011009">
    <property type="entry name" value="Kinase-like_dom_sf"/>
</dbReference>